<feature type="compositionally biased region" description="Basic and acidic residues" evidence="1">
    <location>
        <begin position="1"/>
        <end position="20"/>
    </location>
</feature>
<name>A0A4Y1R609_PRUDU</name>
<accession>A0A4Y1R609</accession>
<reference evidence="2" key="1">
    <citation type="journal article" date="2019" name="Science">
        <title>Mutation of a bHLH transcription factor allowed almond domestication.</title>
        <authorList>
            <person name="Sanchez-Perez R."/>
            <person name="Pavan S."/>
            <person name="Mazzeo R."/>
            <person name="Moldovan C."/>
            <person name="Aiese Cigliano R."/>
            <person name="Del Cueto J."/>
            <person name="Ricciardi F."/>
            <person name="Lotti C."/>
            <person name="Ricciardi L."/>
            <person name="Dicenta F."/>
            <person name="Lopez-Marques R.L."/>
            <person name="Lindberg Moller B."/>
        </authorList>
    </citation>
    <scope>NUCLEOTIDE SEQUENCE</scope>
</reference>
<evidence type="ECO:0000313" key="2">
    <source>
        <dbReference type="EMBL" id="BBG99552.1"/>
    </source>
</evidence>
<evidence type="ECO:0000256" key="1">
    <source>
        <dbReference type="SAM" id="MobiDB-lite"/>
    </source>
</evidence>
<feature type="region of interest" description="Disordered" evidence="1">
    <location>
        <begin position="1"/>
        <end position="38"/>
    </location>
</feature>
<dbReference type="EMBL" id="AP019299">
    <property type="protein sequence ID" value="BBG99552.1"/>
    <property type="molecule type" value="Genomic_DNA"/>
</dbReference>
<organism evidence="2">
    <name type="scientific">Prunus dulcis</name>
    <name type="common">Almond</name>
    <name type="synonym">Amygdalus dulcis</name>
    <dbReference type="NCBI Taxonomy" id="3755"/>
    <lineage>
        <taxon>Eukaryota</taxon>
        <taxon>Viridiplantae</taxon>
        <taxon>Streptophyta</taxon>
        <taxon>Embryophyta</taxon>
        <taxon>Tracheophyta</taxon>
        <taxon>Spermatophyta</taxon>
        <taxon>Magnoliopsida</taxon>
        <taxon>eudicotyledons</taxon>
        <taxon>Gunneridae</taxon>
        <taxon>Pentapetalae</taxon>
        <taxon>rosids</taxon>
        <taxon>fabids</taxon>
        <taxon>Rosales</taxon>
        <taxon>Rosaceae</taxon>
        <taxon>Amygdaloideae</taxon>
        <taxon>Amygdaleae</taxon>
        <taxon>Prunus</taxon>
    </lineage>
</organism>
<protein>
    <submittedName>
        <fullName evidence="2">Uncharacterized protein</fullName>
    </submittedName>
</protein>
<gene>
    <name evidence="2" type="ORF">Prudu_009277</name>
</gene>
<sequence>MALPKREMVKTSEASEARAEESDDGVVSTGEAELRFPTHRINDLPESATACRVCILQNVPNSKMN</sequence>
<dbReference type="AlphaFoldDB" id="A0A4Y1R609"/>
<proteinExistence type="predicted"/>